<gene>
    <name evidence="1" type="ORF">F8M41_010738</name>
</gene>
<evidence type="ECO:0000313" key="2">
    <source>
        <dbReference type="Proteomes" id="UP000439903"/>
    </source>
</evidence>
<name>A0A8H4EQB5_GIGMA</name>
<dbReference type="EMBL" id="WTPW01000223">
    <property type="protein sequence ID" value="KAF0533038.1"/>
    <property type="molecule type" value="Genomic_DNA"/>
</dbReference>
<reference evidence="1 2" key="1">
    <citation type="journal article" date="2019" name="Environ. Microbiol.">
        <title>At the nexus of three kingdoms: the genome of the mycorrhizal fungus Gigaspora margarita provides insights into plant, endobacterial and fungal interactions.</title>
        <authorList>
            <person name="Venice F."/>
            <person name="Ghignone S."/>
            <person name="Salvioli di Fossalunga A."/>
            <person name="Amselem J."/>
            <person name="Novero M."/>
            <person name="Xianan X."/>
            <person name="Sedzielewska Toro K."/>
            <person name="Morin E."/>
            <person name="Lipzen A."/>
            <person name="Grigoriev I.V."/>
            <person name="Henrissat B."/>
            <person name="Martin F.M."/>
            <person name="Bonfante P."/>
        </authorList>
    </citation>
    <scope>NUCLEOTIDE SEQUENCE [LARGE SCALE GENOMIC DNA]</scope>
    <source>
        <strain evidence="1 2">BEG34</strain>
    </source>
</reference>
<sequence>MHSDSQRRPNTKTIHSKLSEWYNFINRSVEDDELDEYDEFDEYDELDEDELDDADKLDNNLKESNVISEKLEIIREFRVADLKIPDLSSTLQKHSSVIYTSRFINTHVISQKYHKEKSGQLNAIDEIASDSVDFKIP</sequence>
<organism evidence="1 2">
    <name type="scientific">Gigaspora margarita</name>
    <dbReference type="NCBI Taxonomy" id="4874"/>
    <lineage>
        <taxon>Eukaryota</taxon>
        <taxon>Fungi</taxon>
        <taxon>Fungi incertae sedis</taxon>
        <taxon>Mucoromycota</taxon>
        <taxon>Glomeromycotina</taxon>
        <taxon>Glomeromycetes</taxon>
        <taxon>Diversisporales</taxon>
        <taxon>Gigasporaceae</taxon>
        <taxon>Gigaspora</taxon>
    </lineage>
</organism>
<dbReference type="OrthoDB" id="2379124at2759"/>
<keyword evidence="2" id="KW-1185">Reference proteome</keyword>
<evidence type="ECO:0000313" key="1">
    <source>
        <dbReference type="EMBL" id="KAF0533038.1"/>
    </source>
</evidence>
<protein>
    <submittedName>
        <fullName evidence="1">Uncharacterized protein</fullName>
    </submittedName>
</protein>
<dbReference type="Proteomes" id="UP000439903">
    <property type="component" value="Unassembled WGS sequence"/>
</dbReference>
<proteinExistence type="predicted"/>
<accession>A0A8H4EQB5</accession>
<comment type="caution">
    <text evidence="1">The sequence shown here is derived from an EMBL/GenBank/DDBJ whole genome shotgun (WGS) entry which is preliminary data.</text>
</comment>
<dbReference type="AlphaFoldDB" id="A0A8H4EQB5"/>